<feature type="transmembrane region" description="Helical" evidence="5">
    <location>
        <begin position="177"/>
        <end position="200"/>
    </location>
</feature>
<dbReference type="Gene3D" id="3.40.1710.10">
    <property type="entry name" value="abc type-2 transporter like domain"/>
    <property type="match status" value="1"/>
</dbReference>
<evidence type="ECO:0000256" key="4">
    <source>
        <dbReference type="ARBA" id="ARBA00023136"/>
    </source>
</evidence>
<feature type="domain" description="ABC-2 type transporter transmembrane" evidence="6">
    <location>
        <begin position="21"/>
        <end position="357"/>
    </location>
</feature>
<organism evidence="7 8">
    <name type="scientific">Clostridium botulinum B2 450</name>
    <dbReference type="NCBI Taxonomy" id="1379739"/>
    <lineage>
        <taxon>Bacteria</taxon>
        <taxon>Bacillati</taxon>
        <taxon>Bacillota</taxon>
        <taxon>Clostridia</taxon>
        <taxon>Eubacteriales</taxon>
        <taxon>Clostridiaceae</taxon>
        <taxon>Clostridium</taxon>
    </lineage>
</organism>
<sequence>MKILRYGFIQFKRMIKDIKVIGFMLIMPLVVITIINFAIKSGGGSTIMVDAAFNVQDNGEEGKQLLEELKIPTKSIFYKDKDKAVESLNKNDVVAVYEIPKNFSEKIKKGEKPEIKAYKKEIGNGTLPIEKSLNNNINKKVRENLLINKNIIKSKNELDNNSVKTVIENTKNVEEGAFLVLSLIINFIIFSANNVSSEILNFKKQNILKRAITTSNRGFEIIGGIYLGMILIQSFVYMSVYICGKFIVGYSFDNLAFILINTIVASIFSVSLGVFVTRLFQNESVVALAVNIVGISTTFLSLHSMGVMGLSMSKSPWILLNIGKFTPQYWIFDSIKNSSIFPNIFIVILMSLVLFTAGNIKVRDFATN</sequence>
<reference evidence="7 8" key="1">
    <citation type="submission" date="2014-06" db="EMBL/GenBank/DDBJ databases">
        <title>Genome characterization of distinct group I Clostridium botulinum lineages.</title>
        <authorList>
            <person name="Giordani F."/>
            <person name="Anselmo A."/>
            <person name="Fillo S."/>
            <person name="Palozzi A.M."/>
            <person name="Fortunato A."/>
            <person name="Gentile B."/>
            <person name="Ciammaruconi A."/>
            <person name="Anniballi F."/>
            <person name="De Medici D."/>
            <person name="Lista F."/>
        </authorList>
    </citation>
    <scope>NUCLEOTIDE SEQUENCE [LARGE SCALE GENOMIC DNA]</scope>
    <source>
        <strain evidence="7 8">B2 450</strain>
    </source>
</reference>
<feature type="transmembrane region" description="Helical" evidence="5">
    <location>
        <begin position="20"/>
        <end position="39"/>
    </location>
</feature>
<feature type="transmembrane region" description="Helical" evidence="5">
    <location>
        <begin position="340"/>
        <end position="360"/>
    </location>
</feature>
<dbReference type="InterPro" id="IPR052902">
    <property type="entry name" value="ABC-2_transporter"/>
</dbReference>
<dbReference type="PANTHER" id="PTHR43027">
    <property type="entry name" value="DOXORUBICIN RESISTANCE ABC TRANSPORTER PERMEASE PROTEIN DRRC-RELATED"/>
    <property type="match status" value="1"/>
</dbReference>
<feature type="transmembrane region" description="Helical" evidence="5">
    <location>
        <begin position="254"/>
        <end position="276"/>
    </location>
</feature>
<gene>
    <name evidence="7" type="ORF">N495_07275</name>
</gene>
<dbReference type="GO" id="GO:0016020">
    <property type="term" value="C:membrane"/>
    <property type="evidence" value="ECO:0007669"/>
    <property type="project" value="UniProtKB-SubCell"/>
</dbReference>
<evidence type="ECO:0000259" key="6">
    <source>
        <dbReference type="Pfam" id="PF12698"/>
    </source>
</evidence>
<dbReference type="EMBL" id="JXSU01000007">
    <property type="protein sequence ID" value="KIS23397.1"/>
    <property type="molecule type" value="Genomic_DNA"/>
</dbReference>
<proteinExistence type="predicted"/>
<dbReference type="PANTHER" id="PTHR43027:SF1">
    <property type="entry name" value="DOXORUBICIN RESISTANCE ABC TRANSPORTER PERMEASE PROTEIN DRRC-RELATED"/>
    <property type="match status" value="1"/>
</dbReference>
<comment type="caution">
    <text evidence="7">The sequence shown here is derived from an EMBL/GenBank/DDBJ whole genome shotgun (WGS) entry which is preliminary data.</text>
</comment>
<dbReference type="HOGENOM" id="CLU_059003_0_0_9"/>
<keyword evidence="2 5" id="KW-0812">Transmembrane</keyword>
<dbReference type="GO" id="GO:0140359">
    <property type="term" value="F:ABC-type transporter activity"/>
    <property type="evidence" value="ECO:0007669"/>
    <property type="project" value="InterPro"/>
</dbReference>
<feature type="transmembrane region" description="Helical" evidence="5">
    <location>
        <begin position="221"/>
        <end position="242"/>
    </location>
</feature>
<dbReference type="RefSeq" id="WP_043031812.1">
    <property type="nucleotide sequence ID" value="NZ_JXSU01000007.1"/>
</dbReference>
<protein>
    <submittedName>
        <fullName evidence="7">Membrane protein</fullName>
    </submittedName>
</protein>
<evidence type="ECO:0000256" key="3">
    <source>
        <dbReference type="ARBA" id="ARBA00022989"/>
    </source>
</evidence>
<dbReference type="Proteomes" id="UP000032250">
    <property type="component" value="Unassembled WGS sequence"/>
</dbReference>
<evidence type="ECO:0000256" key="2">
    <source>
        <dbReference type="ARBA" id="ARBA00022692"/>
    </source>
</evidence>
<dbReference type="PATRIC" id="fig|1379739.3.peg.1795"/>
<evidence type="ECO:0000256" key="1">
    <source>
        <dbReference type="ARBA" id="ARBA00004141"/>
    </source>
</evidence>
<evidence type="ECO:0000313" key="7">
    <source>
        <dbReference type="EMBL" id="KIS23397.1"/>
    </source>
</evidence>
<dbReference type="InterPro" id="IPR013525">
    <property type="entry name" value="ABC2_TM"/>
</dbReference>
<dbReference type="AlphaFoldDB" id="A0A0D1BUE0"/>
<comment type="subcellular location">
    <subcellularLocation>
        <location evidence="1">Membrane</location>
        <topology evidence="1">Multi-pass membrane protein</topology>
    </subcellularLocation>
</comment>
<name>A0A0D1BUE0_CLOBO</name>
<dbReference type="Pfam" id="PF12698">
    <property type="entry name" value="ABC2_membrane_3"/>
    <property type="match status" value="1"/>
</dbReference>
<feature type="transmembrane region" description="Helical" evidence="5">
    <location>
        <begin position="288"/>
        <end position="310"/>
    </location>
</feature>
<dbReference type="OrthoDB" id="1706094at2"/>
<evidence type="ECO:0000256" key="5">
    <source>
        <dbReference type="SAM" id="Phobius"/>
    </source>
</evidence>
<evidence type="ECO:0000313" key="8">
    <source>
        <dbReference type="Proteomes" id="UP000032250"/>
    </source>
</evidence>
<keyword evidence="3 5" id="KW-1133">Transmembrane helix</keyword>
<accession>A0A0D1BUE0</accession>
<keyword evidence="4 5" id="KW-0472">Membrane</keyword>